<dbReference type="GO" id="GO:0015562">
    <property type="term" value="F:efflux transmembrane transporter activity"/>
    <property type="evidence" value="ECO:0007669"/>
    <property type="project" value="InterPro"/>
</dbReference>
<dbReference type="SUPFAM" id="SSF56954">
    <property type="entry name" value="Outer membrane efflux proteins (OEP)"/>
    <property type="match status" value="1"/>
</dbReference>
<dbReference type="InterPro" id="IPR051906">
    <property type="entry name" value="TolC-like"/>
</dbReference>
<organism evidence="6 7">
    <name type="scientific">Desulforapulum autotrophicum (strain ATCC 43914 / DSM 3382 / VKM B-1955 / HRM2)</name>
    <name type="common">Desulfobacterium autotrophicum</name>
    <dbReference type="NCBI Taxonomy" id="177437"/>
    <lineage>
        <taxon>Bacteria</taxon>
        <taxon>Pseudomonadati</taxon>
        <taxon>Thermodesulfobacteriota</taxon>
        <taxon>Desulfobacteria</taxon>
        <taxon>Desulfobacterales</taxon>
        <taxon>Desulfobacteraceae</taxon>
        <taxon>Desulforapulum</taxon>
    </lineage>
</organism>
<dbReference type="OrthoDB" id="5412369at2"/>
<keyword evidence="4" id="KW-0472">Membrane</keyword>
<dbReference type="eggNOG" id="COG1538">
    <property type="taxonomic scope" value="Bacteria"/>
</dbReference>
<gene>
    <name evidence="6" type="ordered locus">HRM2_00470</name>
</gene>
<dbReference type="Gene3D" id="1.20.1600.10">
    <property type="entry name" value="Outer membrane efflux proteins (OEP)"/>
    <property type="match status" value="1"/>
</dbReference>
<keyword evidence="3" id="KW-0812">Transmembrane</keyword>
<evidence type="ECO:0000256" key="5">
    <source>
        <dbReference type="ARBA" id="ARBA00023237"/>
    </source>
</evidence>
<evidence type="ECO:0000256" key="4">
    <source>
        <dbReference type="ARBA" id="ARBA00023136"/>
    </source>
</evidence>
<dbReference type="GO" id="GO:0009279">
    <property type="term" value="C:cell outer membrane"/>
    <property type="evidence" value="ECO:0007669"/>
    <property type="project" value="UniProtKB-SubCell"/>
</dbReference>
<comment type="subcellular location">
    <subcellularLocation>
        <location evidence="1">Cell outer membrane</location>
    </subcellularLocation>
</comment>
<keyword evidence="2" id="KW-1134">Transmembrane beta strand</keyword>
<dbReference type="AlphaFoldDB" id="C0QE53"/>
<dbReference type="PANTHER" id="PTHR30026">
    <property type="entry name" value="OUTER MEMBRANE PROTEIN TOLC"/>
    <property type="match status" value="1"/>
</dbReference>
<evidence type="ECO:0000256" key="2">
    <source>
        <dbReference type="ARBA" id="ARBA00022452"/>
    </source>
</evidence>
<evidence type="ECO:0000256" key="1">
    <source>
        <dbReference type="ARBA" id="ARBA00004442"/>
    </source>
</evidence>
<dbReference type="EMBL" id="CP001087">
    <property type="protein sequence ID" value="ACN13170.1"/>
    <property type="molecule type" value="Genomic_DNA"/>
</dbReference>
<dbReference type="GO" id="GO:0015288">
    <property type="term" value="F:porin activity"/>
    <property type="evidence" value="ECO:0007669"/>
    <property type="project" value="TreeGrafter"/>
</dbReference>
<name>C0QE53_DESAH</name>
<protein>
    <submittedName>
        <fullName evidence="6">Metal ion efflux outer membrane family protein (TolC-like)</fullName>
    </submittedName>
</protein>
<dbReference type="STRING" id="177437.HRM2_00470"/>
<keyword evidence="7" id="KW-1185">Reference proteome</keyword>
<dbReference type="RefSeq" id="WP_012662421.1">
    <property type="nucleotide sequence ID" value="NC_012108.1"/>
</dbReference>
<evidence type="ECO:0000313" key="7">
    <source>
        <dbReference type="Proteomes" id="UP000000442"/>
    </source>
</evidence>
<accession>C0QE53</accession>
<dbReference type="GO" id="GO:1990281">
    <property type="term" value="C:efflux pump complex"/>
    <property type="evidence" value="ECO:0007669"/>
    <property type="project" value="TreeGrafter"/>
</dbReference>
<evidence type="ECO:0000256" key="3">
    <source>
        <dbReference type="ARBA" id="ARBA00022692"/>
    </source>
</evidence>
<evidence type="ECO:0000313" key="6">
    <source>
        <dbReference type="EMBL" id="ACN13170.1"/>
    </source>
</evidence>
<dbReference type="PANTHER" id="PTHR30026:SF20">
    <property type="entry name" value="OUTER MEMBRANE PROTEIN TOLC"/>
    <property type="match status" value="1"/>
</dbReference>
<dbReference type="Proteomes" id="UP000000442">
    <property type="component" value="Chromosome"/>
</dbReference>
<dbReference type="KEGG" id="dat:HRM2_00470"/>
<sequence>MKKIITGLIIFCVLPLYPLYADYDGMKRDLEEYTPDQFFFTPLEDKGISGTTGAGASIAAAPEVSRIKLLEETYPEKTYQEESQELNRLLFASDLPPKAFSDISQTGNDREAAENRIKKTIVLKEIQLMAALRNPAILAAQKKITAEMQSFDQILALDDNLRLYLTFTKSVNNKTGPLKTKDAIKLTYPSPGLTALKGRVIRDEVEVLNEKMRIVRKGVITDIENAYWDLVFIENSTRIKSETIAAFDRLKDVAETLYKSGKTSFQDVIKININIEILKEDLVTLNFQKKNIEIRILELLNLPVDTRVGKAFLSTLPGETAKPELLYPVAIKYRQELNTIRHQISKLENMIEMSESMIQAPFTLGFSTFENDMVRSVGTDAPEKPFSTKTMAAMKNNSPIKPWYGVDAPWLKQTRENLSSLKETLVQEENSTLLMVREAWFNADKTRRELDLYQKQILPLSKSALDVSTGEYESGSIPFAEAIDSYNSWLNVKLAIAKKQTDLATSTALLEKIIGKKF</sequence>
<dbReference type="HOGENOM" id="CLU_525538_0_0_7"/>
<reference evidence="6 7" key="1">
    <citation type="journal article" date="2009" name="Environ. Microbiol.">
        <title>Genome sequence of Desulfobacterium autotrophicum HRM2, a marine sulfate reducer oxidizing organic carbon completely to carbon dioxide.</title>
        <authorList>
            <person name="Strittmatter A.W."/>
            <person name="Liesegang H."/>
            <person name="Rabus R."/>
            <person name="Decker I."/>
            <person name="Amann J."/>
            <person name="Andres S."/>
            <person name="Henne A."/>
            <person name="Fricke W.F."/>
            <person name="Martinez-Arias R."/>
            <person name="Bartels D."/>
            <person name="Goesmann A."/>
            <person name="Krause L."/>
            <person name="Puehler A."/>
            <person name="Klenk H.P."/>
            <person name="Richter M."/>
            <person name="Schuler M."/>
            <person name="Gloeckner F.O."/>
            <person name="Meyerdierks A."/>
            <person name="Gottschalk G."/>
            <person name="Amann R."/>
        </authorList>
    </citation>
    <scope>NUCLEOTIDE SEQUENCE [LARGE SCALE GENOMIC DNA]</scope>
    <source>
        <strain evidence="7">ATCC 43914 / DSM 3382 / HRM2</strain>
    </source>
</reference>
<keyword evidence="5" id="KW-0998">Cell outer membrane</keyword>
<proteinExistence type="predicted"/>